<feature type="domain" description="Methyltransferase type 12" evidence="1">
    <location>
        <begin position="101"/>
        <end position="203"/>
    </location>
</feature>
<keyword evidence="2" id="KW-0808">Transferase</keyword>
<comment type="caution">
    <text evidence="2">The sequence shown here is derived from an EMBL/GenBank/DDBJ whole genome shotgun (WGS) entry which is preliminary data.</text>
</comment>
<name>A0A7C0Y487_DESA2</name>
<dbReference type="PANTHER" id="PTHR43861">
    <property type="entry name" value="TRANS-ACONITATE 2-METHYLTRANSFERASE-RELATED"/>
    <property type="match status" value="1"/>
</dbReference>
<dbReference type="SUPFAM" id="SSF53335">
    <property type="entry name" value="S-adenosyl-L-methionine-dependent methyltransferases"/>
    <property type="match status" value="1"/>
</dbReference>
<dbReference type="InterPro" id="IPR029063">
    <property type="entry name" value="SAM-dependent_MTases_sf"/>
</dbReference>
<dbReference type="PANTHER" id="PTHR43861:SF6">
    <property type="entry name" value="METHYLTRANSFERASE TYPE 11"/>
    <property type="match status" value="1"/>
</dbReference>
<dbReference type="Proteomes" id="UP000886289">
    <property type="component" value="Unassembled WGS sequence"/>
</dbReference>
<proteinExistence type="predicted"/>
<dbReference type="GO" id="GO:0008168">
    <property type="term" value="F:methyltransferase activity"/>
    <property type="evidence" value="ECO:0007669"/>
    <property type="project" value="UniProtKB-KW"/>
</dbReference>
<protein>
    <submittedName>
        <fullName evidence="2">Class I SAM-dependent methyltransferase</fullName>
    </submittedName>
</protein>
<dbReference type="GO" id="GO:0032259">
    <property type="term" value="P:methylation"/>
    <property type="evidence" value="ECO:0007669"/>
    <property type="project" value="UniProtKB-KW"/>
</dbReference>
<organism evidence="2">
    <name type="scientific">Desulfofervidus auxilii</name>
    <dbReference type="NCBI Taxonomy" id="1621989"/>
    <lineage>
        <taxon>Bacteria</taxon>
        <taxon>Pseudomonadati</taxon>
        <taxon>Thermodesulfobacteriota</taxon>
        <taxon>Candidatus Desulfofervidia</taxon>
        <taxon>Candidatus Desulfofervidales</taxon>
        <taxon>Candidatus Desulfofervidaceae</taxon>
        <taxon>Candidatus Desulfofervidus</taxon>
    </lineage>
</organism>
<sequence length="593" mass="69692">MEEMKINKEETDQKWRLSEFQYNKEIGIYVPPKKGIYTINYSDGIKVENYILKSIINAKDISDDSDELMRMVKDWPTYYHLGIGRSNILKSLDISHDANVLELGSGCGAITRYLGENFKSVDGIEGSPLRARIARERCRNLENVRIFCSNFRYIKFDPTYDIVTLIGVLEYAPIYFRSRQNAKEACLSLLKLAKTALKPDGILIIAIENKIGLKYWSGCPEDHTGKIFDGIYGYPADQGPITFSKKEIETLLKTAGFLNISFYYCFPDYKFASTIISDIGDEKDFYLHNWIEVPFPSYNISRIYTFHEGLVIKTLSEAGLLREFANSFLIVASQSISSIIRQPDWVVKRFSMKRRKEFRSITTLKIKPTLYIEKKRLAGSNTEYSIANDKIKIKHRVADSSWYKGDLIIFDIYKGLFENNFKNKILELLKIYYQELMNKYYAGVKDEERYPLLRGDSFDFIFRNIIKGKKKLIFIDNEWCVDGYIPVDYVMYRAITIDIIGSQDYWIRKRIKNVDKFTIELIKFFFSKYENRRHIKNKMMEDFFQNLISGGLNPIFSRKIQFLKKNKTIWILVKNIWNRLPENIKNKIRKWIK</sequence>
<dbReference type="InterPro" id="IPR013217">
    <property type="entry name" value="Methyltransf_12"/>
</dbReference>
<dbReference type="Pfam" id="PF08242">
    <property type="entry name" value="Methyltransf_12"/>
    <property type="match status" value="1"/>
</dbReference>
<evidence type="ECO:0000259" key="1">
    <source>
        <dbReference type="Pfam" id="PF08242"/>
    </source>
</evidence>
<accession>A0A7C0Y487</accession>
<reference evidence="2" key="1">
    <citation type="journal article" date="2020" name="mSystems">
        <title>Genome- and Community-Level Interaction Insights into Carbon Utilization and Element Cycling Functions of Hydrothermarchaeota in Hydrothermal Sediment.</title>
        <authorList>
            <person name="Zhou Z."/>
            <person name="Liu Y."/>
            <person name="Xu W."/>
            <person name="Pan J."/>
            <person name="Luo Z.H."/>
            <person name="Li M."/>
        </authorList>
    </citation>
    <scope>NUCLEOTIDE SEQUENCE [LARGE SCALE GENOMIC DNA]</scope>
    <source>
        <strain evidence="2">HyVt-233</strain>
    </source>
</reference>
<dbReference type="Gene3D" id="3.40.50.150">
    <property type="entry name" value="Vaccinia Virus protein VP39"/>
    <property type="match status" value="1"/>
</dbReference>
<dbReference type="AlphaFoldDB" id="A0A7C0Y487"/>
<evidence type="ECO:0000313" key="2">
    <source>
        <dbReference type="EMBL" id="HDD43961.1"/>
    </source>
</evidence>
<dbReference type="EMBL" id="DRBS01000144">
    <property type="protein sequence ID" value="HDD43961.1"/>
    <property type="molecule type" value="Genomic_DNA"/>
</dbReference>
<keyword evidence="2" id="KW-0489">Methyltransferase</keyword>
<gene>
    <name evidence="2" type="ORF">ENG63_03760</name>
</gene>
<dbReference type="CDD" id="cd02440">
    <property type="entry name" value="AdoMet_MTases"/>
    <property type="match status" value="1"/>
</dbReference>